<dbReference type="EMBL" id="BAABJP010000004">
    <property type="protein sequence ID" value="GAA5148943.1"/>
    <property type="molecule type" value="Genomic_DNA"/>
</dbReference>
<evidence type="ECO:0000259" key="1">
    <source>
        <dbReference type="Pfam" id="PF07969"/>
    </source>
</evidence>
<proteinExistence type="predicted"/>
<dbReference type="Proteomes" id="UP001428817">
    <property type="component" value="Unassembled WGS sequence"/>
</dbReference>
<keyword evidence="3" id="KW-1185">Reference proteome</keyword>
<dbReference type="SUPFAM" id="SSF51556">
    <property type="entry name" value="Metallo-dependent hydrolases"/>
    <property type="match status" value="1"/>
</dbReference>
<sequence>MNPTLLRDVEIDGHRTDVRLADGRVAEIGPGLGRRAGEGLQDGAGGALLPGLTDHHLHLHAMAAAECSTRCGPPRVRDRAALAEALATGPADQHGWVRGIGYHESVAGDLDGDALTALHPARPVRMQHRGGALWILNAPAAELLGLATGPHPGIERDHAGRPTGRLWRADDWLRTRLPRARPPDLAGVGARLARLGITSVTDATPDLDDGALEAIARAVADGKLAQRVHLLGVPPHRPAPPGTTTGSYKIVIADSGLPDLGDLTGRIRAAHRAGRAVAVHCVTREAVVLLLAALGETGSVPGDRVEHAALVPAELLGDLARHGLRVVTQPGFLAERGDDYRRDVPRTDHPDLYRCRSLRDAGIPLALSSDAPYGPLDPRAVIAAAVHRRTPAGAVLGAAERLTPSAALDAYLAPPHDPGGPPRRIAAGARADLVLFDRPRAAITADPTDAQVVTTYVAGQPIFTVA</sequence>
<gene>
    <name evidence="2" type="ORF">GCM10023321_11990</name>
</gene>
<dbReference type="RefSeq" id="WP_185062763.1">
    <property type="nucleotide sequence ID" value="NZ_BAABJP010000004.1"/>
</dbReference>
<name>A0ABP9PM55_9PSEU</name>
<reference evidence="3" key="1">
    <citation type="journal article" date="2019" name="Int. J. Syst. Evol. Microbiol.">
        <title>The Global Catalogue of Microorganisms (GCM) 10K type strain sequencing project: providing services to taxonomists for standard genome sequencing and annotation.</title>
        <authorList>
            <consortium name="The Broad Institute Genomics Platform"/>
            <consortium name="The Broad Institute Genome Sequencing Center for Infectious Disease"/>
            <person name="Wu L."/>
            <person name="Ma J."/>
        </authorList>
    </citation>
    <scope>NUCLEOTIDE SEQUENCE [LARGE SCALE GENOMIC DNA]</scope>
    <source>
        <strain evidence="3">JCM 18303</strain>
    </source>
</reference>
<organism evidence="2 3">
    <name type="scientific">Pseudonocardia eucalypti</name>
    <dbReference type="NCBI Taxonomy" id="648755"/>
    <lineage>
        <taxon>Bacteria</taxon>
        <taxon>Bacillati</taxon>
        <taxon>Actinomycetota</taxon>
        <taxon>Actinomycetes</taxon>
        <taxon>Pseudonocardiales</taxon>
        <taxon>Pseudonocardiaceae</taxon>
        <taxon>Pseudonocardia</taxon>
    </lineage>
</organism>
<dbReference type="InterPro" id="IPR032466">
    <property type="entry name" value="Metal_Hydrolase"/>
</dbReference>
<dbReference type="InterPro" id="IPR013108">
    <property type="entry name" value="Amidohydro_3"/>
</dbReference>
<accession>A0ABP9PM55</accession>
<dbReference type="SUPFAM" id="SSF51338">
    <property type="entry name" value="Composite domain of metallo-dependent hydrolases"/>
    <property type="match status" value="1"/>
</dbReference>
<dbReference type="PANTHER" id="PTHR22642">
    <property type="entry name" value="IMIDAZOLONEPROPIONASE"/>
    <property type="match status" value="1"/>
</dbReference>
<evidence type="ECO:0000313" key="3">
    <source>
        <dbReference type="Proteomes" id="UP001428817"/>
    </source>
</evidence>
<dbReference type="PANTHER" id="PTHR22642:SF2">
    <property type="entry name" value="PROTEIN LONG AFTER FAR-RED 3"/>
    <property type="match status" value="1"/>
</dbReference>
<dbReference type="InterPro" id="IPR011059">
    <property type="entry name" value="Metal-dep_hydrolase_composite"/>
</dbReference>
<dbReference type="Gene3D" id="3.20.20.140">
    <property type="entry name" value="Metal-dependent hydrolases"/>
    <property type="match status" value="2"/>
</dbReference>
<protein>
    <submittedName>
        <fullName evidence="2">Amidohydrolase family protein</fullName>
    </submittedName>
</protein>
<dbReference type="Gene3D" id="3.10.310.70">
    <property type="match status" value="1"/>
</dbReference>
<dbReference type="Pfam" id="PF07969">
    <property type="entry name" value="Amidohydro_3"/>
    <property type="match status" value="1"/>
</dbReference>
<dbReference type="Gene3D" id="2.30.40.10">
    <property type="entry name" value="Urease, subunit C, domain 1"/>
    <property type="match status" value="1"/>
</dbReference>
<comment type="caution">
    <text evidence="2">The sequence shown here is derived from an EMBL/GenBank/DDBJ whole genome shotgun (WGS) entry which is preliminary data.</text>
</comment>
<feature type="domain" description="Amidohydrolase 3" evidence="1">
    <location>
        <begin position="42"/>
        <end position="463"/>
    </location>
</feature>
<evidence type="ECO:0000313" key="2">
    <source>
        <dbReference type="EMBL" id="GAA5148943.1"/>
    </source>
</evidence>